<evidence type="ECO:0000259" key="1">
    <source>
        <dbReference type="Pfam" id="PF00535"/>
    </source>
</evidence>
<keyword evidence="2" id="KW-0808">Transferase</keyword>
<sequence length="328" mass="38137">MISVIIPMYNEEKVILSCLDSVVSELSKEDELIVIDDGSTDNSRKLVVEYFNSNSIENGKYYFQENSGLGSACNLGILKSSKEYILFIDADDLMFENSLAILKKIIKNTECDLVAFDIENHLINGERSISHYDLKNNAVVDRSAFNKLINGIPSAKNKLIKRSVFEDYHIEFPTNLWFEDLMTTTKFFANDIKVYYTKDIKYQYIHRDNSIIRNKNLKKNLDVIEVVESIIKYYDEKNQLESRKDALHNLIIKHLIVHAPVRIIKNSDFNYQESQVLIDELTKTYREIISNYPVFKNSKYDLGRKDKLVKSLVLSNKIRLLTFILKNT</sequence>
<dbReference type="PANTHER" id="PTHR22916">
    <property type="entry name" value="GLYCOSYLTRANSFERASE"/>
    <property type="match status" value="1"/>
</dbReference>
<proteinExistence type="predicted"/>
<dbReference type="InterPro" id="IPR001173">
    <property type="entry name" value="Glyco_trans_2-like"/>
</dbReference>
<organism evidence="2">
    <name type="scientific">Erysipelothrix tonsillarum</name>
    <dbReference type="NCBI Taxonomy" id="38402"/>
    <lineage>
        <taxon>Bacteria</taxon>
        <taxon>Bacillati</taxon>
        <taxon>Bacillota</taxon>
        <taxon>Erysipelotrichia</taxon>
        <taxon>Erysipelotrichales</taxon>
        <taxon>Erysipelotrichaceae</taxon>
        <taxon>Erysipelothrix</taxon>
    </lineage>
</organism>
<name>A0A6S6I689_9FIRM</name>
<dbReference type="InterPro" id="IPR029044">
    <property type="entry name" value="Nucleotide-diphossugar_trans"/>
</dbReference>
<dbReference type="AlphaFoldDB" id="A0A6S6I689"/>
<protein>
    <submittedName>
        <fullName evidence="2">Glycosyltransferase family 2 protein</fullName>
    </submittedName>
</protein>
<accession>A0A6S6I689</accession>
<feature type="domain" description="Glycosyltransferase 2-like" evidence="1">
    <location>
        <begin position="3"/>
        <end position="168"/>
    </location>
</feature>
<dbReference type="EMBL" id="LC528614">
    <property type="protein sequence ID" value="BCB22796.1"/>
    <property type="molecule type" value="Genomic_DNA"/>
</dbReference>
<dbReference type="SUPFAM" id="SSF53448">
    <property type="entry name" value="Nucleotide-diphospho-sugar transferases"/>
    <property type="match status" value="1"/>
</dbReference>
<dbReference type="Pfam" id="PF00535">
    <property type="entry name" value="Glycos_transf_2"/>
    <property type="match status" value="1"/>
</dbReference>
<reference evidence="2" key="1">
    <citation type="submission" date="2020-02" db="EMBL/GenBank/DDBJ databases">
        <title>Development of a multiplex PCR-based assay for rapid serotyping of Erysipelothrix species.</title>
        <authorList>
            <person name="Shimoji Y."/>
            <person name="Shiraiwa K."/>
            <person name="Tominaga H."/>
            <person name="Nishikawa S."/>
            <person name="Eguchi M."/>
            <person name="Hikono H."/>
            <person name="Ogawa Y."/>
        </authorList>
    </citation>
    <scope>NUCLEOTIDE SEQUENCE</scope>
    <source>
        <strain evidence="2">2553</strain>
    </source>
</reference>
<dbReference type="GO" id="GO:0016758">
    <property type="term" value="F:hexosyltransferase activity"/>
    <property type="evidence" value="ECO:0007669"/>
    <property type="project" value="UniProtKB-ARBA"/>
</dbReference>
<dbReference type="Gene3D" id="3.90.550.10">
    <property type="entry name" value="Spore Coat Polysaccharide Biosynthesis Protein SpsA, Chain A"/>
    <property type="match status" value="1"/>
</dbReference>
<evidence type="ECO:0000313" key="2">
    <source>
        <dbReference type="EMBL" id="BCB22796.1"/>
    </source>
</evidence>
<dbReference type="PANTHER" id="PTHR22916:SF3">
    <property type="entry name" value="UDP-GLCNAC:BETAGAL BETA-1,3-N-ACETYLGLUCOSAMINYLTRANSFERASE-LIKE PROTEIN 1"/>
    <property type="match status" value="1"/>
</dbReference>
<dbReference type="CDD" id="cd00761">
    <property type="entry name" value="Glyco_tranf_GTA_type"/>
    <property type="match status" value="1"/>
</dbReference>